<dbReference type="EMBL" id="JAHHUM010002727">
    <property type="protein sequence ID" value="KAK5601035.1"/>
    <property type="molecule type" value="Genomic_DNA"/>
</dbReference>
<keyword evidence="3" id="KW-1185">Reference proteome</keyword>
<evidence type="ECO:0000313" key="3">
    <source>
        <dbReference type="Proteomes" id="UP001311232"/>
    </source>
</evidence>
<proteinExistence type="predicted"/>
<evidence type="ECO:0000256" key="1">
    <source>
        <dbReference type="SAM" id="MobiDB-lite"/>
    </source>
</evidence>
<feature type="compositionally biased region" description="Acidic residues" evidence="1">
    <location>
        <begin position="104"/>
        <end position="115"/>
    </location>
</feature>
<dbReference type="AlphaFoldDB" id="A0AAV9QX90"/>
<comment type="caution">
    <text evidence="2">The sequence shown here is derived from an EMBL/GenBank/DDBJ whole genome shotgun (WGS) entry which is preliminary data.</text>
</comment>
<organism evidence="2 3">
    <name type="scientific">Crenichthys baileyi</name>
    <name type="common">White River springfish</name>
    <dbReference type="NCBI Taxonomy" id="28760"/>
    <lineage>
        <taxon>Eukaryota</taxon>
        <taxon>Metazoa</taxon>
        <taxon>Chordata</taxon>
        <taxon>Craniata</taxon>
        <taxon>Vertebrata</taxon>
        <taxon>Euteleostomi</taxon>
        <taxon>Actinopterygii</taxon>
        <taxon>Neopterygii</taxon>
        <taxon>Teleostei</taxon>
        <taxon>Neoteleostei</taxon>
        <taxon>Acanthomorphata</taxon>
        <taxon>Ovalentaria</taxon>
        <taxon>Atherinomorphae</taxon>
        <taxon>Cyprinodontiformes</taxon>
        <taxon>Goodeidae</taxon>
        <taxon>Crenichthys</taxon>
    </lineage>
</organism>
<accession>A0AAV9QX90</accession>
<feature type="region of interest" description="Disordered" evidence="1">
    <location>
        <begin position="84"/>
        <end position="115"/>
    </location>
</feature>
<protein>
    <submittedName>
        <fullName evidence="2">Uncharacterized protein</fullName>
    </submittedName>
</protein>
<dbReference type="Proteomes" id="UP001311232">
    <property type="component" value="Unassembled WGS sequence"/>
</dbReference>
<name>A0AAV9QX90_9TELE</name>
<sequence length="115" mass="13180">MWLAQRLYPVTQTRREKYQTTTKPRRLLMTQLSWQTEETGGENPIADVSIEARGAAETGRCAVCAQPMMLLQYEGTHKQILGEATPKKEPCFQFSSDGNRGKQEEEEEEEEERGK</sequence>
<gene>
    <name evidence="2" type="ORF">CRENBAI_005270</name>
</gene>
<reference evidence="2 3" key="1">
    <citation type="submission" date="2021-06" db="EMBL/GenBank/DDBJ databases">
        <authorList>
            <person name="Palmer J.M."/>
        </authorList>
    </citation>
    <scope>NUCLEOTIDE SEQUENCE [LARGE SCALE GENOMIC DNA]</scope>
    <source>
        <strain evidence="2 3">MEX-2019</strain>
        <tissue evidence="2">Muscle</tissue>
    </source>
</reference>
<evidence type="ECO:0000313" key="2">
    <source>
        <dbReference type="EMBL" id="KAK5601035.1"/>
    </source>
</evidence>